<sequence>MTSHPYYPLNAAIPGYQANATGLPVVLALFGGITTGVVFVAYSMASRQQPALRSLDCFAAAWFALCAFLHICFEGEDKHVGNMTSTGCNKLYMCKLIFLTTKKKGYFIYFKAELVSQHTLFAMLWKEYALSDSRYLTGDLFTLCIETITVLAWGPLSLLTALSIIFRSPSRHFLQVLICMAHLYGVILYYSTNWADYRVSGISYSRPEFLYFWVYYVGFNMPWVVVPLGKTLSFSFIPSILSLETLGAP</sequence>
<organism evidence="1 2">
    <name type="scientific">Zarea fungicola</name>
    <dbReference type="NCBI Taxonomy" id="93591"/>
    <lineage>
        <taxon>Eukaryota</taxon>
        <taxon>Fungi</taxon>
        <taxon>Dikarya</taxon>
        <taxon>Ascomycota</taxon>
        <taxon>Pezizomycotina</taxon>
        <taxon>Sordariomycetes</taxon>
        <taxon>Hypocreomycetidae</taxon>
        <taxon>Hypocreales</taxon>
        <taxon>Cordycipitaceae</taxon>
        <taxon>Zarea</taxon>
    </lineage>
</organism>
<gene>
    <name evidence="1" type="ORF">NQ176_g6809</name>
</gene>
<evidence type="ECO:0000313" key="2">
    <source>
        <dbReference type="Proteomes" id="UP001143910"/>
    </source>
</evidence>
<comment type="caution">
    <text evidence="1">The sequence shown here is derived from an EMBL/GenBank/DDBJ whole genome shotgun (WGS) entry which is preliminary data.</text>
</comment>
<protein>
    <submittedName>
        <fullName evidence="1">Uncharacterized protein</fullName>
    </submittedName>
</protein>
<proteinExistence type="predicted"/>
<keyword evidence="2" id="KW-1185">Reference proteome</keyword>
<accession>A0ACC1N1E1</accession>
<reference evidence="1" key="1">
    <citation type="submission" date="2022-08" db="EMBL/GenBank/DDBJ databases">
        <title>Genome Sequence of Lecanicillium fungicola.</title>
        <authorList>
            <person name="Buettner E."/>
        </authorList>
    </citation>
    <scope>NUCLEOTIDE SEQUENCE</scope>
    <source>
        <strain evidence="1">Babe33</strain>
    </source>
</reference>
<dbReference type="Proteomes" id="UP001143910">
    <property type="component" value="Unassembled WGS sequence"/>
</dbReference>
<evidence type="ECO:0000313" key="1">
    <source>
        <dbReference type="EMBL" id="KAJ2973072.1"/>
    </source>
</evidence>
<dbReference type="EMBL" id="JANJQO010001033">
    <property type="protein sequence ID" value="KAJ2973072.1"/>
    <property type="molecule type" value="Genomic_DNA"/>
</dbReference>
<name>A0ACC1N1E1_9HYPO</name>